<comment type="similarity">
    <text evidence="3">Belongs to the cytochrome P450 family.</text>
</comment>
<sequence length="194" mass="22087">MQVRLGSVLSIVVSSANMAHEFLKTHVLSPLLRDLSLWSPGTMNEADEFRNVFKEVAELTGTFNLAEFISFCKNLDLQGTAKRCKEVHQRFDYMIERILKQHEEKNDHLDGPQDLVDILLKISQDDKAEMKLTRDDIKAFILVGITYAIFFPFIVPFPKLANLGIGVGLEWLAVAINLKVLFLLLNFPRKKLAN</sequence>
<evidence type="ECO:0000256" key="2">
    <source>
        <dbReference type="ARBA" id="ARBA00004370"/>
    </source>
</evidence>
<keyword evidence="6" id="KW-0560">Oxidoreductase</keyword>
<evidence type="ECO:0000256" key="9">
    <source>
        <dbReference type="ARBA" id="ARBA00023136"/>
    </source>
</evidence>
<gene>
    <name evidence="11" type="ORF">AMTR_s00022p00226080</name>
</gene>
<dbReference type="eggNOG" id="KOG0156">
    <property type="taxonomic scope" value="Eukaryota"/>
</dbReference>
<dbReference type="PANTHER" id="PTHR47943">
    <property type="entry name" value="CYTOCHROME P450 93A3-LIKE"/>
    <property type="match status" value="1"/>
</dbReference>
<protein>
    <submittedName>
        <fullName evidence="11">Uncharacterized protein</fullName>
    </submittedName>
</protein>
<name>W1PWI3_AMBTC</name>
<dbReference type="InterPro" id="IPR001128">
    <property type="entry name" value="Cyt_P450"/>
</dbReference>
<evidence type="ECO:0000256" key="7">
    <source>
        <dbReference type="ARBA" id="ARBA00023004"/>
    </source>
</evidence>
<feature type="transmembrane region" description="Helical" evidence="10">
    <location>
        <begin position="163"/>
        <end position="185"/>
    </location>
</feature>
<keyword evidence="4" id="KW-0349">Heme</keyword>
<dbReference type="InterPro" id="IPR036396">
    <property type="entry name" value="Cyt_P450_sf"/>
</dbReference>
<evidence type="ECO:0000256" key="6">
    <source>
        <dbReference type="ARBA" id="ARBA00023002"/>
    </source>
</evidence>
<dbReference type="Proteomes" id="UP000017836">
    <property type="component" value="Unassembled WGS sequence"/>
</dbReference>
<organism evidence="11 12">
    <name type="scientific">Amborella trichopoda</name>
    <dbReference type="NCBI Taxonomy" id="13333"/>
    <lineage>
        <taxon>Eukaryota</taxon>
        <taxon>Viridiplantae</taxon>
        <taxon>Streptophyta</taxon>
        <taxon>Embryophyta</taxon>
        <taxon>Tracheophyta</taxon>
        <taxon>Spermatophyta</taxon>
        <taxon>Magnoliopsida</taxon>
        <taxon>Amborellales</taxon>
        <taxon>Amborellaceae</taxon>
        <taxon>Amborella</taxon>
    </lineage>
</organism>
<dbReference type="Pfam" id="PF00067">
    <property type="entry name" value="p450"/>
    <property type="match status" value="1"/>
</dbReference>
<dbReference type="SUPFAM" id="SSF48264">
    <property type="entry name" value="Cytochrome P450"/>
    <property type="match status" value="1"/>
</dbReference>
<dbReference type="PANTHER" id="PTHR47943:SF8">
    <property type="entry name" value="CYTOCHROME P450"/>
    <property type="match status" value="1"/>
</dbReference>
<evidence type="ECO:0000256" key="10">
    <source>
        <dbReference type="SAM" id="Phobius"/>
    </source>
</evidence>
<dbReference type="AlphaFoldDB" id="W1PWI3"/>
<keyword evidence="5" id="KW-0479">Metal-binding</keyword>
<keyword evidence="9 10" id="KW-0472">Membrane</keyword>
<keyword evidence="8" id="KW-0503">Monooxygenase</keyword>
<proteinExistence type="inferred from homology"/>
<evidence type="ECO:0000256" key="5">
    <source>
        <dbReference type="ARBA" id="ARBA00022723"/>
    </source>
</evidence>
<evidence type="ECO:0000256" key="8">
    <source>
        <dbReference type="ARBA" id="ARBA00023033"/>
    </source>
</evidence>
<comment type="cofactor">
    <cofactor evidence="1">
        <name>heme</name>
        <dbReference type="ChEBI" id="CHEBI:30413"/>
    </cofactor>
</comment>
<keyword evidence="10" id="KW-0812">Transmembrane</keyword>
<evidence type="ECO:0000256" key="1">
    <source>
        <dbReference type="ARBA" id="ARBA00001971"/>
    </source>
</evidence>
<dbReference type="GO" id="GO:0020037">
    <property type="term" value="F:heme binding"/>
    <property type="evidence" value="ECO:0007669"/>
    <property type="project" value="InterPro"/>
</dbReference>
<accession>W1PWI3</accession>
<dbReference type="HOGENOM" id="CLU_1404176_0_0_1"/>
<feature type="transmembrane region" description="Helical" evidence="10">
    <location>
        <begin position="139"/>
        <end position="157"/>
    </location>
</feature>
<evidence type="ECO:0000256" key="3">
    <source>
        <dbReference type="ARBA" id="ARBA00010617"/>
    </source>
</evidence>
<dbReference type="Gramene" id="ERN11695">
    <property type="protein sequence ID" value="ERN11695"/>
    <property type="gene ID" value="AMTR_s00022p00226080"/>
</dbReference>
<comment type="subcellular location">
    <subcellularLocation>
        <location evidence="2">Membrane</location>
    </subcellularLocation>
</comment>
<dbReference type="Gene3D" id="1.10.630.10">
    <property type="entry name" value="Cytochrome P450"/>
    <property type="match status" value="1"/>
</dbReference>
<reference evidence="12" key="1">
    <citation type="journal article" date="2013" name="Science">
        <title>The Amborella genome and the evolution of flowering plants.</title>
        <authorList>
            <consortium name="Amborella Genome Project"/>
        </authorList>
    </citation>
    <scope>NUCLEOTIDE SEQUENCE [LARGE SCALE GENOMIC DNA]</scope>
</reference>
<dbReference type="GO" id="GO:0004497">
    <property type="term" value="F:monooxygenase activity"/>
    <property type="evidence" value="ECO:0007669"/>
    <property type="project" value="UniProtKB-KW"/>
</dbReference>
<evidence type="ECO:0000313" key="12">
    <source>
        <dbReference type="Proteomes" id="UP000017836"/>
    </source>
</evidence>
<evidence type="ECO:0000256" key="4">
    <source>
        <dbReference type="ARBA" id="ARBA00022617"/>
    </source>
</evidence>
<keyword evidence="7" id="KW-0408">Iron</keyword>
<dbReference type="GO" id="GO:0005506">
    <property type="term" value="F:iron ion binding"/>
    <property type="evidence" value="ECO:0007669"/>
    <property type="project" value="InterPro"/>
</dbReference>
<dbReference type="GO" id="GO:0016020">
    <property type="term" value="C:membrane"/>
    <property type="evidence" value="ECO:0007669"/>
    <property type="project" value="UniProtKB-SubCell"/>
</dbReference>
<dbReference type="GO" id="GO:0016705">
    <property type="term" value="F:oxidoreductase activity, acting on paired donors, with incorporation or reduction of molecular oxygen"/>
    <property type="evidence" value="ECO:0007669"/>
    <property type="project" value="InterPro"/>
</dbReference>
<keyword evidence="10" id="KW-1133">Transmembrane helix</keyword>
<keyword evidence="12" id="KW-1185">Reference proteome</keyword>
<dbReference type="EMBL" id="KI392687">
    <property type="protein sequence ID" value="ERN11695.1"/>
    <property type="molecule type" value="Genomic_DNA"/>
</dbReference>
<evidence type="ECO:0000313" key="11">
    <source>
        <dbReference type="EMBL" id="ERN11695.1"/>
    </source>
</evidence>